<organism evidence="1">
    <name type="scientific">Trypanosoma vivax (strain Y486)</name>
    <dbReference type="NCBI Taxonomy" id="1055687"/>
    <lineage>
        <taxon>Eukaryota</taxon>
        <taxon>Discoba</taxon>
        <taxon>Euglenozoa</taxon>
        <taxon>Kinetoplastea</taxon>
        <taxon>Metakinetoplastina</taxon>
        <taxon>Trypanosomatida</taxon>
        <taxon>Trypanosomatidae</taxon>
        <taxon>Trypanosoma</taxon>
        <taxon>Duttonella</taxon>
    </lineage>
</organism>
<reference evidence="1" key="1">
    <citation type="journal article" date="2012" name="Proc. Natl. Acad. Sci. U.S.A.">
        <title>Antigenic diversity is generated by distinct evolutionary mechanisms in African trypanosome species.</title>
        <authorList>
            <person name="Jackson A.P."/>
            <person name="Berry A."/>
            <person name="Aslett M."/>
            <person name="Allison H.C."/>
            <person name="Burton P."/>
            <person name="Vavrova-Anderson J."/>
            <person name="Brown R."/>
            <person name="Browne H."/>
            <person name="Corton N."/>
            <person name="Hauser H."/>
            <person name="Gamble J."/>
            <person name="Gilderthorp R."/>
            <person name="Marcello L."/>
            <person name="McQuillan J."/>
            <person name="Otto T.D."/>
            <person name="Quail M.A."/>
            <person name="Sanders M.J."/>
            <person name="van Tonder A."/>
            <person name="Ginger M.L."/>
            <person name="Field M.C."/>
            <person name="Barry J.D."/>
            <person name="Hertz-Fowler C."/>
            <person name="Berriman M."/>
        </authorList>
    </citation>
    <scope>NUCLEOTIDE SEQUENCE</scope>
    <source>
        <strain evidence="1">Y486</strain>
    </source>
</reference>
<dbReference type="AlphaFoldDB" id="G0U2J2"/>
<sequence>MNSSTCKGPHLAPVLDSLAIESNDFCGYQSSSSTTRRGGTFPGAGGGGGGAFGGGGGGAFAGGGGAPLEGGGGAALEGGGGALGGGGGGGGGGGAFAGGGGAPGIVLSPSARGPFVVLGGDTRLSSASSSSECIPRIPFRRFARREDKASKLFFGVALGADRGSGGLGTVFGAVFPCEDGGGGGGGAGGALPSRGGPLAEGAPGGFLASTAGGGTRPFIFPGAGGGGGGGILAFLRLGGGGGGGGGPLDFLEPGGGGGGTLPCGAEPKANGGGGGGGGGSLPGGIAEMAVVAAEGLALAAMASIGCCFFLSRAPSRLSLPSPSLSSSRLCQLGAMLSPSSKL</sequence>
<dbReference type="EMBL" id="HE573025">
    <property type="protein sequence ID" value="CCC50495.1"/>
    <property type="molecule type" value="Genomic_DNA"/>
</dbReference>
<protein>
    <submittedName>
        <fullName evidence="1">Uncharacterized protein</fullName>
    </submittedName>
</protein>
<name>G0U2J2_TRYVY</name>
<evidence type="ECO:0000313" key="1">
    <source>
        <dbReference type="EMBL" id="CCC50495.1"/>
    </source>
</evidence>
<gene>
    <name evidence="1" type="ORF">TVY486_0903160</name>
</gene>
<proteinExistence type="predicted"/>
<accession>G0U2J2</accession>